<dbReference type="RefSeq" id="WP_146917818.1">
    <property type="nucleotide sequence ID" value="NZ_VORW01000006.1"/>
</dbReference>
<dbReference type="PROSITE" id="PS50109">
    <property type="entry name" value="HIS_KIN"/>
    <property type="match status" value="1"/>
</dbReference>
<dbReference type="InterPro" id="IPR013656">
    <property type="entry name" value="PAS_4"/>
</dbReference>
<dbReference type="Pfam" id="PF02518">
    <property type="entry name" value="HATPase_c"/>
    <property type="match status" value="1"/>
</dbReference>
<dbReference type="InterPro" id="IPR003661">
    <property type="entry name" value="HisK_dim/P_dom"/>
</dbReference>
<feature type="domain" description="PAC" evidence="20">
    <location>
        <begin position="482"/>
        <end position="535"/>
    </location>
</feature>
<evidence type="ECO:0000256" key="16">
    <source>
        <dbReference type="SAM" id="Coils"/>
    </source>
</evidence>
<feature type="domain" description="Histidine kinase" evidence="17">
    <location>
        <begin position="688"/>
        <end position="909"/>
    </location>
</feature>
<dbReference type="PANTHER" id="PTHR45339:SF1">
    <property type="entry name" value="HYBRID SIGNAL TRANSDUCTION HISTIDINE KINASE J"/>
    <property type="match status" value="1"/>
</dbReference>
<dbReference type="PROSITE" id="PS50113">
    <property type="entry name" value="PAC"/>
    <property type="match status" value="5"/>
</dbReference>
<dbReference type="SUPFAM" id="SSF47226">
    <property type="entry name" value="Histidine-containing phosphotransfer domain, HPT domain"/>
    <property type="match status" value="1"/>
</dbReference>
<dbReference type="Pfam" id="PF08448">
    <property type="entry name" value="PAS_4"/>
    <property type="match status" value="1"/>
</dbReference>
<dbReference type="SUPFAM" id="SSF47384">
    <property type="entry name" value="Homodimeric domain of signal transducing histidine kinase"/>
    <property type="match status" value="1"/>
</dbReference>
<evidence type="ECO:0000256" key="9">
    <source>
        <dbReference type="ARBA" id="ARBA00022777"/>
    </source>
</evidence>
<dbReference type="Gene3D" id="3.40.50.2300">
    <property type="match status" value="2"/>
</dbReference>
<evidence type="ECO:0000256" key="10">
    <source>
        <dbReference type="ARBA" id="ARBA00022840"/>
    </source>
</evidence>
<dbReference type="GO" id="GO:0005886">
    <property type="term" value="C:plasma membrane"/>
    <property type="evidence" value="ECO:0007669"/>
    <property type="project" value="UniProtKB-SubCell"/>
</dbReference>
<dbReference type="EC" id="2.7.13.3" evidence="3"/>
<dbReference type="InterPro" id="IPR001610">
    <property type="entry name" value="PAC"/>
</dbReference>
<evidence type="ECO:0000256" key="11">
    <source>
        <dbReference type="ARBA" id="ARBA00022989"/>
    </source>
</evidence>
<dbReference type="InterPro" id="IPR035965">
    <property type="entry name" value="PAS-like_dom_sf"/>
</dbReference>
<feature type="domain" description="PAC" evidence="20">
    <location>
        <begin position="95"/>
        <end position="147"/>
    </location>
</feature>
<dbReference type="FunFam" id="3.30.565.10:FF:000010">
    <property type="entry name" value="Sensor histidine kinase RcsC"/>
    <property type="match status" value="1"/>
</dbReference>
<evidence type="ECO:0000256" key="1">
    <source>
        <dbReference type="ARBA" id="ARBA00000085"/>
    </source>
</evidence>
<feature type="domain" description="PAS" evidence="19">
    <location>
        <begin position="276"/>
        <end position="324"/>
    </location>
</feature>
<evidence type="ECO:0000256" key="5">
    <source>
        <dbReference type="ARBA" id="ARBA00022553"/>
    </source>
</evidence>
<dbReference type="PRINTS" id="PR00344">
    <property type="entry name" value="BCTRLSENSOR"/>
</dbReference>
<evidence type="ECO:0000259" key="17">
    <source>
        <dbReference type="PROSITE" id="PS50109"/>
    </source>
</evidence>
<feature type="coiled-coil region" evidence="16">
    <location>
        <begin position="259"/>
        <end position="293"/>
    </location>
</feature>
<evidence type="ECO:0000256" key="4">
    <source>
        <dbReference type="ARBA" id="ARBA00022475"/>
    </source>
</evidence>
<feature type="domain" description="HPt" evidence="21">
    <location>
        <begin position="1223"/>
        <end position="1316"/>
    </location>
</feature>
<dbReference type="OrthoDB" id="9811889at2"/>
<protein>
    <recommendedName>
        <fullName evidence="3">histidine kinase</fullName>
        <ecNumber evidence="3">2.7.13.3</ecNumber>
    </recommendedName>
</protein>
<dbReference type="PANTHER" id="PTHR45339">
    <property type="entry name" value="HYBRID SIGNAL TRANSDUCTION HISTIDINE KINASE J"/>
    <property type="match status" value="1"/>
</dbReference>
<evidence type="ECO:0000256" key="3">
    <source>
        <dbReference type="ARBA" id="ARBA00012438"/>
    </source>
</evidence>
<evidence type="ECO:0000256" key="12">
    <source>
        <dbReference type="ARBA" id="ARBA00023012"/>
    </source>
</evidence>
<dbReference type="Gene3D" id="3.30.565.10">
    <property type="entry name" value="Histidine kinase-like ATPase, C-terminal domain"/>
    <property type="match status" value="1"/>
</dbReference>
<feature type="modified residue" description="4-aspartylphosphate" evidence="15">
    <location>
        <position position="975"/>
    </location>
</feature>
<dbReference type="SUPFAM" id="SSF55785">
    <property type="entry name" value="PYP-like sensor domain (PAS domain)"/>
    <property type="match status" value="5"/>
</dbReference>
<feature type="domain" description="Response regulatory" evidence="18">
    <location>
        <begin position="925"/>
        <end position="1045"/>
    </location>
</feature>
<evidence type="ECO:0000259" key="19">
    <source>
        <dbReference type="PROSITE" id="PS50112"/>
    </source>
</evidence>
<dbReference type="CDD" id="cd17546">
    <property type="entry name" value="REC_hyHK_CKI1_RcsC-like"/>
    <property type="match status" value="1"/>
</dbReference>
<dbReference type="PROSITE" id="PS50110">
    <property type="entry name" value="RESPONSE_REGULATORY"/>
    <property type="match status" value="2"/>
</dbReference>
<name>A0A5C7AR93_9BACT</name>
<evidence type="ECO:0000259" key="20">
    <source>
        <dbReference type="PROSITE" id="PS50113"/>
    </source>
</evidence>
<dbReference type="InterPro" id="IPR011006">
    <property type="entry name" value="CheY-like_superfamily"/>
</dbReference>
<evidence type="ECO:0000256" key="14">
    <source>
        <dbReference type="PROSITE-ProRule" id="PRU00110"/>
    </source>
</evidence>
<dbReference type="CDD" id="cd00082">
    <property type="entry name" value="HisKA"/>
    <property type="match status" value="1"/>
</dbReference>
<dbReference type="InterPro" id="IPR008207">
    <property type="entry name" value="Sig_transdc_His_kin_Hpt_dom"/>
</dbReference>
<dbReference type="CDD" id="cd00156">
    <property type="entry name" value="REC"/>
    <property type="match status" value="1"/>
</dbReference>
<evidence type="ECO:0000256" key="6">
    <source>
        <dbReference type="ARBA" id="ARBA00022679"/>
    </source>
</evidence>
<keyword evidence="12" id="KW-0902">Two-component regulatory system</keyword>
<dbReference type="CDD" id="cd00130">
    <property type="entry name" value="PAS"/>
    <property type="match status" value="3"/>
</dbReference>
<dbReference type="Pfam" id="PF01627">
    <property type="entry name" value="Hpt"/>
    <property type="match status" value="1"/>
</dbReference>
<dbReference type="GO" id="GO:0005524">
    <property type="term" value="F:ATP binding"/>
    <property type="evidence" value="ECO:0007669"/>
    <property type="project" value="UniProtKB-KW"/>
</dbReference>
<sequence length="1316" mass="150187">MKNTNYLKEELYELIKTDESIFDFIQESSLDGLWYWDLEQPEEEWMNPKFWSVLGYDHREMPHKASAWQDIIHPEDLKLATDNFIKHCENPDHPYDQTVRYTHKKGSTVWIRCRGLAIRDKHGKPLRMLGAHQEITDSKNKELLLQRNTAILRNAQQIAKIGSWELDLKTNEVVWTEELYKMYGFDPTLPPPPYPEQMKMFTPESWEVLTSSVALSREQGIPYELELTTIRNDGSRGWMWVRGEAVFDENKNIIGLRGVAQDITERKQIEEALKEKERKIRDLTSNINESSLISITDEKGTIIEINRLFCELSGYTKAELVGQNHRIINSGYHDKEFWLGMWQTIAKGEIWRGEIKNRAKDGSEYWVASVINPVKDHSGKIRQYISIRQDITERKKIEIEKEALTKRLNYALDASGDGIWDWTPSNGVTVFSKAWIEMLGYEVGELGFLASEWSDRLHPDDAEWVFAAINKVTQTSKNGDSFSHEYRFRNKAGDYLWILNKAKVVERNEKGEAYRVVGTHTNITERKQAEEALRQSEAEVRAQLREIDQIYTYSPIGLFIFDREYRFLRINERMAEINGYSVAHHFGKTLDEIAPDLAGFLKEMYRPIFEKGEPVLNVEIHGKTSRDPDHECDWIGNYFPLKSETGEVIGLIGAVLEITERKLAENELRLSKKQAEAASKAKSEFLANMSHEIRTPLNGVIGFTELLTKTPLNPIQQQYANSANVSGHTLLGIINDILDFSKIEAGMLEFEVMKTDMVELLENSIDIVKFSAADKELELLLDIDPAMPRFAHLDSIRTKQILANLLSNAIKFTQKGEVALKVVYQALDSKQGKLSISVRDTGIGITEEQKAKLFKSFSQADSSTTRKFGGTGLGLVISQMITEKMGSKINIDSTPDVGTTFYFDIITHFEEGEKLDTTKITGVKRCLIIDDNDNNRLILEQMLKQWHIESDSCNNGFEALKKLESSQPYDVIICDYDMPYFNGIETIRLMKDKLKLSTEKQPIILLDSLLDNTELNQKSKGLGIRFRLNKPVKSQDLFTYLSHLDQPTETIPQKETEQAVNLSETSEKIKILIAEDNPLNMVLSKTILSQLMPNSEVYEARNGLEAIEQYKSISPDLIFMDVHMPELDGIEVTKKIRALEVNKSNHLPIIALTAGALKEEKEKCLAAGMDDFLTKPLEYAKIQTVLNKFFQQGKKVNADLQNIDAKNEIHFGFSELAGIIGNDMEMAQNLISMLITDMPIKIDKLELACNEIDLANIEAIAHSIKGISLSMRCSILADIAGKMENAIIDNSFDNLEVLLTELKEEWDTVNNLLLKK</sequence>
<keyword evidence="7" id="KW-0812">Transmembrane</keyword>
<gene>
    <name evidence="22" type="ORF">ESV85_11775</name>
</gene>
<evidence type="ECO:0000313" key="22">
    <source>
        <dbReference type="EMBL" id="TXE11218.1"/>
    </source>
</evidence>
<dbReference type="InterPro" id="IPR013655">
    <property type="entry name" value="PAS_fold_3"/>
</dbReference>
<dbReference type="SUPFAM" id="SSF52172">
    <property type="entry name" value="CheY-like"/>
    <property type="match status" value="2"/>
</dbReference>
<evidence type="ECO:0000256" key="2">
    <source>
        <dbReference type="ARBA" id="ARBA00004651"/>
    </source>
</evidence>
<dbReference type="InterPro" id="IPR005467">
    <property type="entry name" value="His_kinase_dom"/>
</dbReference>
<dbReference type="SMART" id="SM00388">
    <property type="entry name" value="HisKA"/>
    <property type="match status" value="1"/>
</dbReference>
<dbReference type="SMART" id="SM00387">
    <property type="entry name" value="HATPase_c"/>
    <property type="match status" value="1"/>
</dbReference>
<keyword evidence="6" id="KW-0808">Transferase</keyword>
<evidence type="ECO:0000259" key="21">
    <source>
        <dbReference type="PROSITE" id="PS50894"/>
    </source>
</evidence>
<evidence type="ECO:0000256" key="8">
    <source>
        <dbReference type="ARBA" id="ARBA00022741"/>
    </source>
</evidence>
<evidence type="ECO:0000256" key="13">
    <source>
        <dbReference type="ARBA" id="ARBA00023136"/>
    </source>
</evidence>
<keyword evidence="11" id="KW-1133">Transmembrane helix</keyword>
<dbReference type="Proteomes" id="UP000321935">
    <property type="component" value="Unassembled WGS sequence"/>
</dbReference>
<dbReference type="Pfam" id="PF08447">
    <property type="entry name" value="PAS_3"/>
    <property type="match status" value="3"/>
</dbReference>
<comment type="subcellular location">
    <subcellularLocation>
        <location evidence="2">Cell membrane</location>
        <topology evidence="2">Multi-pass membrane protein</topology>
    </subcellularLocation>
</comment>
<dbReference type="Gene3D" id="1.10.287.130">
    <property type="match status" value="1"/>
</dbReference>
<evidence type="ECO:0000256" key="15">
    <source>
        <dbReference type="PROSITE-ProRule" id="PRU00169"/>
    </source>
</evidence>
<dbReference type="InterPro" id="IPR004358">
    <property type="entry name" value="Sig_transdc_His_kin-like_C"/>
</dbReference>
<dbReference type="GO" id="GO:0000155">
    <property type="term" value="F:phosphorelay sensor kinase activity"/>
    <property type="evidence" value="ECO:0007669"/>
    <property type="project" value="InterPro"/>
</dbReference>
<dbReference type="Pfam" id="PF00072">
    <property type="entry name" value="Response_reg"/>
    <property type="match status" value="2"/>
</dbReference>
<keyword evidence="8" id="KW-0547">Nucleotide-binding</keyword>
<dbReference type="InterPro" id="IPR003594">
    <property type="entry name" value="HATPase_dom"/>
</dbReference>
<reference evidence="22 23" key="1">
    <citation type="submission" date="2019-08" db="EMBL/GenBank/DDBJ databases">
        <title>Genomes sequence of Algoriphagus aquimarinus ACAM450.</title>
        <authorList>
            <person name="Bowman J.P."/>
        </authorList>
    </citation>
    <scope>NUCLEOTIDE SEQUENCE [LARGE SCALE GENOMIC DNA]</scope>
    <source>
        <strain evidence="22 23">ACAM 450</strain>
    </source>
</reference>
<dbReference type="InterPro" id="IPR001789">
    <property type="entry name" value="Sig_transdc_resp-reg_receiver"/>
</dbReference>
<evidence type="ECO:0000256" key="7">
    <source>
        <dbReference type="ARBA" id="ARBA00022692"/>
    </source>
</evidence>
<keyword evidence="16" id="KW-0175">Coiled coil</keyword>
<feature type="domain" description="PAC" evidence="20">
    <location>
        <begin position="616"/>
        <end position="670"/>
    </location>
</feature>
<dbReference type="InterPro" id="IPR000014">
    <property type="entry name" value="PAS"/>
</dbReference>
<keyword evidence="4" id="KW-1003">Cell membrane</keyword>
<dbReference type="SUPFAM" id="SSF55874">
    <property type="entry name" value="ATPase domain of HSP90 chaperone/DNA topoisomerase II/histidine kinase"/>
    <property type="match status" value="1"/>
</dbReference>
<dbReference type="NCBIfam" id="TIGR00229">
    <property type="entry name" value="sensory_box"/>
    <property type="match status" value="5"/>
</dbReference>
<feature type="modified residue" description="Phosphohistidine" evidence="14">
    <location>
        <position position="1262"/>
    </location>
</feature>
<accession>A0A5C7AR93</accession>
<evidence type="ECO:0000259" key="18">
    <source>
        <dbReference type="PROSITE" id="PS50110"/>
    </source>
</evidence>
<feature type="domain" description="PAC" evidence="20">
    <location>
        <begin position="351"/>
        <end position="403"/>
    </location>
</feature>
<evidence type="ECO:0000313" key="23">
    <source>
        <dbReference type="Proteomes" id="UP000321935"/>
    </source>
</evidence>
<dbReference type="PROSITE" id="PS50894">
    <property type="entry name" value="HPT"/>
    <property type="match status" value="1"/>
</dbReference>
<dbReference type="SMART" id="SM00448">
    <property type="entry name" value="REC"/>
    <property type="match status" value="2"/>
</dbReference>
<dbReference type="Pfam" id="PF13426">
    <property type="entry name" value="PAS_9"/>
    <property type="match status" value="1"/>
</dbReference>
<comment type="caution">
    <text evidence="22">The sequence shown here is derived from an EMBL/GenBank/DDBJ whole genome shotgun (WGS) entry which is preliminary data.</text>
</comment>
<organism evidence="22 23">
    <name type="scientific">Algoriphagus aquimarinus</name>
    <dbReference type="NCBI Taxonomy" id="237018"/>
    <lineage>
        <taxon>Bacteria</taxon>
        <taxon>Pseudomonadati</taxon>
        <taxon>Bacteroidota</taxon>
        <taxon>Cytophagia</taxon>
        <taxon>Cytophagales</taxon>
        <taxon>Cyclobacteriaceae</taxon>
        <taxon>Algoriphagus</taxon>
    </lineage>
</organism>
<dbReference type="SMART" id="SM00086">
    <property type="entry name" value="PAC"/>
    <property type="match status" value="4"/>
</dbReference>
<dbReference type="InterPro" id="IPR000700">
    <property type="entry name" value="PAS-assoc_C"/>
</dbReference>
<dbReference type="InterPro" id="IPR036641">
    <property type="entry name" value="HPT_dom_sf"/>
</dbReference>
<dbReference type="FunFam" id="1.10.287.130:FF:000003">
    <property type="entry name" value="Histidine kinase"/>
    <property type="match status" value="1"/>
</dbReference>
<feature type="modified residue" description="4-aspartylphosphate" evidence="15">
    <location>
        <position position="1121"/>
    </location>
</feature>
<dbReference type="Pfam" id="PF00512">
    <property type="entry name" value="HisKA"/>
    <property type="match status" value="1"/>
</dbReference>
<feature type="domain" description="PAS" evidence="19">
    <location>
        <begin position="543"/>
        <end position="612"/>
    </location>
</feature>
<dbReference type="InterPro" id="IPR036890">
    <property type="entry name" value="HATPase_C_sf"/>
</dbReference>
<dbReference type="SMART" id="SM00091">
    <property type="entry name" value="PAS"/>
    <property type="match status" value="4"/>
</dbReference>
<feature type="domain" description="Response regulatory" evidence="18">
    <location>
        <begin position="1070"/>
        <end position="1190"/>
    </location>
</feature>
<proteinExistence type="predicted"/>
<dbReference type="CDD" id="cd16922">
    <property type="entry name" value="HATPase_EvgS-ArcB-TorS-like"/>
    <property type="match status" value="1"/>
</dbReference>
<keyword evidence="9" id="KW-0418">Kinase</keyword>
<keyword evidence="5 15" id="KW-0597">Phosphoprotein</keyword>
<dbReference type="Gene3D" id="1.20.120.160">
    <property type="entry name" value="HPT domain"/>
    <property type="match status" value="1"/>
</dbReference>
<comment type="catalytic activity">
    <reaction evidence="1">
        <text>ATP + protein L-histidine = ADP + protein N-phospho-L-histidine.</text>
        <dbReference type="EC" id="2.7.13.3"/>
    </reaction>
</comment>
<dbReference type="Gene3D" id="3.30.450.20">
    <property type="entry name" value="PAS domain"/>
    <property type="match status" value="5"/>
</dbReference>
<dbReference type="Gene3D" id="2.10.70.100">
    <property type="match status" value="1"/>
</dbReference>
<dbReference type="PROSITE" id="PS50112">
    <property type="entry name" value="PAS"/>
    <property type="match status" value="2"/>
</dbReference>
<keyword evidence="13" id="KW-0472">Membrane</keyword>
<keyword evidence="10" id="KW-0067">ATP-binding</keyword>
<dbReference type="EMBL" id="VORW01000006">
    <property type="protein sequence ID" value="TXE11218.1"/>
    <property type="molecule type" value="Genomic_DNA"/>
</dbReference>
<dbReference type="InterPro" id="IPR036097">
    <property type="entry name" value="HisK_dim/P_sf"/>
</dbReference>
<feature type="domain" description="PAC" evidence="20">
    <location>
        <begin position="223"/>
        <end position="275"/>
    </location>
</feature>